<feature type="binding site" evidence="4">
    <location>
        <position position="133"/>
    </location>
    <ligand>
        <name>Zn(2+)</name>
        <dbReference type="ChEBI" id="CHEBI:29105"/>
        <note>structural</note>
    </ligand>
</feature>
<dbReference type="InterPro" id="IPR027417">
    <property type="entry name" value="P-loop_NTPase"/>
</dbReference>
<dbReference type="GO" id="GO:0005524">
    <property type="term" value="F:ATP binding"/>
    <property type="evidence" value="ECO:0007669"/>
    <property type="project" value="UniProtKB-UniRule"/>
</dbReference>
<dbReference type="CDD" id="cd01428">
    <property type="entry name" value="ADK"/>
    <property type="match status" value="1"/>
</dbReference>
<sequence length="214" mass="24045">MNLILFGPPGAGKGTQAKKLSIKYDIPHISTGDILRENVKSETELGLEAKKYMDKGELVPDDVLINLIKNRLSEDDTSSGFLLDGYPRTVPQADALDDILDELDKPVDAVINLDVPDEELVRRLSGRRLCNDCGASYHVEFNPPEKENICDLCGGQLYQRDDDKKDVILQRLSVYKKQTYPLIEYYEDKDVLMTIDGTGNVDEVLNRINTLLSK</sequence>
<protein>
    <recommendedName>
        <fullName evidence="4 6">Adenylate kinase</fullName>
        <shortName evidence="4">AK</shortName>
        <ecNumber evidence="4 6">2.7.4.3</ecNumber>
    </recommendedName>
    <alternativeName>
        <fullName evidence="4">ATP-AMP transphosphorylase</fullName>
    </alternativeName>
    <alternativeName>
        <fullName evidence="4">ATP:AMP phosphotransferase</fullName>
    </alternativeName>
    <alternativeName>
        <fullName evidence="4">Adenylate monophosphate kinase</fullName>
    </alternativeName>
</protein>
<evidence type="ECO:0000259" key="7">
    <source>
        <dbReference type="Pfam" id="PF05191"/>
    </source>
</evidence>
<feature type="binding site" evidence="4">
    <location>
        <position position="92"/>
    </location>
    <ligand>
        <name>AMP</name>
        <dbReference type="ChEBI" id="CHEBI:456215"/>
    </ligand>
</feature>
<feature type="region of interest" description="NMP" evidence="4">
    <location>
        <begin position="30"/>
        <end position="59"/>
    </location>
</feature>
<dbReference type="FunFam" id="3.40.50.300:FF:000106">
    <property type="entry name" value="Adenylate kinase mitochondrial"/>
    <property type="match status" value="1"/>
</dbReference>
<comment type="subcellular location">
    <subcellularLocation>
        <location evidence="4 6">Cytoplasm</location>
    </subcellularLocation>
</comment>
<dbReference type="NCBIfam" id="NF001380">
    <property type="entry name" value="PRK00279.1-2"/>
    <property type="match status" value="1"/>
</dbReference>
<proteinExistence type="inferred from homology"/>
<dbReference type="OrthoDB" id="31230at2157"/>
<comment type="subunit">
    <text evidence="4 6">Monomer.</text>
</comment>
<dbReference type="GeneID" id="10822840"/>
<dbReference type="KEGG" id="mzh:Mzhil_1205"/>
<keyword evidence="4 6" id="KW-0067">ATP-binding</keyword>
<evidence type="ECO:0000256" key="6">
    <source>
        <dbReference type="RuleBase" id="RU003331"/>
    </source>
</evidence>
<dbReference type="GO" id="GO:0004017">
    <property type="term" value="F:AMP kinase activity"/>
    <property type="evidence" value="ECO:0007669"/>
    <property type="project" value="UniProtKB-UniRule"/>
</dbReference>
<feature type="binding site" evidence="4">
    <location>
        <position position="127"/>
    </location>
    <ligand>
        <name>ATP</name>
        <dbReference type="ChEBI" id="CHEBI:30616"/>
    </ligand>
</feature>
<dbReference type="NCBIfam" id="NF001381">
    <property type="entry name" value="PRK00279.1-3"/>
    <property type="match status" value="1"/>
</dbReference>
<keyword evidence="3 4" id="KW-0418">Kinase</keyword>
<reference evidence="8" key="1">
    <citation type="submission" date="2010-07" db="EMBL/GenBank/DDBJ databases">
        <title>The complete genome of Methanosalsum zhilinae DSM 4017.</title>
        <authorList>
            <consortium name="US DOE Joint Genome Institute (JGI-PGF)"/>
            <person name="Lucas S."/>
            <person name="Copeland A."/>
            <person name="Lapidus A."/>
            <person name="Glavina del Rio T."/>
            <person name="Dalin E."/>
            <person name="Tice H."/>
            <person name="Bruce D."/>
            <person name="Goodwin L."/>
            <person name="Pitluck S."/>
            <person name="Kyrpides N."/>
            <person name="Mavromatis K."/>
            <person name="Ovchinnikova G."/>
            <person name="Daligault H."/>
            <person name="Detter J.C."/>
            <person name="Han C."/>
            <person name="Tapia R."/>
            <person name="Larimer F."/>
            <person name="Land M."/>
            <person name="Hauser L."/>
            <person name="Markowitz V."/>
            <person name="Cheng J.-F."/>
            <person name="Hugenholtz P."/>
            <person name="Woyke T."/>
            <person name="Wu D."/>
            <person name="Spring S."/>
            <person name="Schueler E."/>
            <person name="Brambilla E."/>
            <person name="Klenk H.-P."/>
            <person name="Eisen J.A."/>
        </authorList>
    </citation>
    <scope>NUCLEOTIDE SEQUENCE</scope>
    <source>
        <strain evidence="8">DSM 4017</strain>
    </source>
</reference>
<keyword evidence="2 4" id="KW-0547">Nucleotide-binding</keyword>
<feature type="binding site" evidence="4">
    <location>
        <position position="150"/>
    </location>
    <ligand>
        <name>Zn(2+)</name>
        <dbReference type="ChEBI" id="CHEBI:29105"/>
        <note>structural</note>
    </ligand>
</feature>
<dbReference type="GO" id="GO:0008270">
    <property type="term" value="F:zinc ion binding"/>
    <property type="evidence" value="ECO:0007669"/>
    <property type="project" value="UniProtKB-UniRule"/>
</dbReference>
<dbReference type="PANTHER" id="PTHR23359">
    <property type="entry name" value="NUCLEOTIDE KINASE"/>
    <property type="match status" value="1"/>
</dbReference>
<keyword evidence="4" id="KW-0963">Cytoplasm</keyword>
<organism evidence="8 9">
    <name type="scientific">Methanosalsum zhilinae (strain DSM 4017 / NBRC 107636 / OCM 62 / WeN5)</name>
    <name type="common">Methanohalophilus zhilinae</name>
    <dbReference type="NCBI Taxonomy" id="679901"/>
    <lineage>
        <taxon>Archaea</taxon>
        <taxon>Methanobacteriati</taxon>
        <taxon>Methanobacteriota</taxon>
        <taxon>Stenosarchaea group</taxon>
        <taxon>Methanomicrobia</taxon>
        <taxon>Methanosarcinales</taxon>
        <taxon>Methanosarcinaceae</taxon>
        <taxon>Methanosalsum</taxon>
    </lineage>
</organism>
<dbReference type="AlphaFoldDB" id="F7XLT6"/>
<dbReference type="Pfam" id="PF00406">
    <property type="entry name" value="ADK"/>
    <property type="match status" value="1"/>
</dbReference>
<feature type="region of interest" description="LID" evidence="4">
    <location>
        <begin position="126"/>
        <end position="163"/>
    </location>
</feature>
<dbReference type="NCBIfam" id="NF011100">
    <property type="entry name" value="PRK14527.1"/>
    <property type="match status" value="1"/>
</dbReference>
<keyword evidence="4" id="KW-0545">Nucleotide biosynthesis</keyword>
<feature type="binding site" evidence="4">
    <location>
        <position position="199"/>
    </location>
    <ligand>
        <name>ATP</name>
        <dbReference type="ChEBI" id="CHEBI:30616"/>
    </ligand>
</feature>
<feature type="binding site" evidence="4">
    <location>
        <begin position="57"/>
        <end position="59"/>
    </location>
    <ligand>
        <name>AMP</name>
        <dbReference type="ChEBI" id="CHEBI:456215"/>
    </ligand>
</feature>
<dbReference type="PRINTS" id="PR00094">
    <property type="entry name" value="ADENYLTKNASE"/>
</dbReference>
<dbReference type="Pfam" id="PF05191">
    <property type="entry name" value="ADK_lid"/>
    <property type="match status" value="1"/>
</dbReference>
<feature type="binding site" evidence="4">
    <location>
        <begin position="10"/>
        <end position="15"/>
    </location>
    <ligand>
        <name>ATP</name>
        <dbReference type="ChEBI" id="CHEBI:30616"/>
    </ligand>
</feature>
<dbReference type="RefSeq" id="WP_013898496.1">
    <property type="nucleotide sequence ID" value="NC_015676.1"/>
</dbReference>
<comment type="pathway">
    <text evidence="4">Purine metabolism; AMP biosynthesis via salvage pathway; AMP from ADP: step 1/1.</text>
</comment>
<keyword evidence="9" id="KW-1185">Reference proteome</keyword>
<keyword evidence="4" id="KW-0862">Zinc</keyword>
<feature type="binding site" evidence="4">
    <location>
        <position position="160"/>
    </location>
    <ligand>
        <name>AMP</name>
        <dbReference type="ChEBI" id="CHEBI:456215"/>
    </ligand>
</feature>
<dbReference type="HAMAP" id="MF_00235">
    <property type="entry name" value="Adenylate_kinase_Adk"/>
    <property type="match status" value="1"/>
</dbReference>
<evidence type="ECO:0000256" key="2">
    <source>
        <dbReference type="ARBA" id="ARBA00022741"/>
    </source>
</evidence>
<evidence type="ECO:0000256" key="3">
    <source>
        <dbReference type="ARBA" id="ARBA00022777"/>
    </source>
</evidence>
<comment type="domain">
    <text evidence="4">Consists of three domains, a large central CORE domain and two small peripheral domains, NMPbind and LID, which undergo movements during catalysis. The LID domain closes over the site of phosphoryl transfer upon ATP binding. Assembling and dissambling the active center during each catalytic cycle provides an effective means to prevent ATP hydrolysis. Some bacteria have evolved a zinc-coordinating structure that stabilizes the LID domain.</text>
</comment>
<evidence type="ECO:0000256" key="1">
    <source>
        <dbReference type="ARBA" id="ARBA00022679"/>
    </source>
</evidence>
<dbReference type="STRING" id="679901.Mzhil_1205"/>
<feature type="binding site" evidence="4">
    <location>
        <position position="130"/>
    </location>
    <ligand>
        <name>Zn(2+)</name>
        <dbReference type="ChEBI" id="CHEBI:29105"/>
        <note>structural</note>
    </ligand>
</feature>
<comment type="catalytic activity">
    <reaction evidence="4 6">
        <text>AMP + ATP = 2 ADP</text>
        <dbReference type="Rhea" id="RHEA:12973"/>
        <dbReference type="ChEBI" id="CHEBI:30616"/>
        <dbReference type="ChEBI" id="CHEBI:456215"/>
        <dbReference type="ChEBI" id="CHEBI:456216"/>
        <dbReference type="EC" id="2.7.4.3"/>
    </reaction>
</comment>
<feature type="domain" description="Adenylate kinase active site lid" evidence="7">
    <location>
        <begin position="127"/>
        <end position="162"/>
    </location>
</feature>
<dbReference type="InterPro" id="IPR000850">
    <property type="entry name" value="Adenylat/UMP-CMP_kin"/>
</dbReference>
<dbReference type="EC" id="2.7.4.3" evidence="4 6"/>
<dbReference type="GO" id="GO:0005737">
    <property type="term" value="C:cytoplasm"/>
    <property type="evidence" value="ECO:0007669"/>
    <property type="project" value="UniProtKB-SubCell"/>
</dbReference>
<feature type="binding site" evidence="4">
    <location>
        <position position="171"/>
    </location>
    <ligand>
        <name>AMP</name>
        <dbReference type="ChEBI" id="CHEBI:456215"/>
    </ligand>
</feature>
<accession>F7XLT6</accession>
<gene>
    <name evidence="4" type="primary">adk</name>
    <name evidence="8" type="ordered locus">Mzhil_1205</name>
</gene>
<dbReference type="HOGENOM" id="CLU_032354_1_2_2"/>
<feature type="binding site" evidence="4">
    <location>
        <position position="31"/>
    </location>
    <ligand>
        <name>AMP</name>
        <dbReference type="ChEBI" id="CHEBI:456215"/>
    </ligand>
</feature>
<feature type="binding site" evidence="4">
    <location>
        <position position="36"/>
    </location>
    <ligand>
        <name>AMP</name>
        <dbReference type="ChEBI" id="CHEBI:456215"/>
    </ligand>
</feature>
<feature type="binding site" evidence="4">
    <location>
        <position position="153"/>
    </location>
    <ligand>
        <name>Zn(2+)</name>
        <dbReference type="ChEBI" id="CHEBI:29105"/>
        <note>structural</note>
    </ligand>
</feature>
<keyword evidence="4" id="KW-0479">Metal-binding</keyword>
<dbReference type="InterPro" id="IPR007862">
    <property type="entry name" value="Adenylate_kinase_lid-dom"/>
</dbReference>
<dbReference type="GO" id="GO:0044209">
    <property type="term" value="P:AMP salvage"/>
    <property type="evidence" value="ECO:0007669"/>
    <property type="project" value="UniProtKB-UniRule"/>
</dbReference>
<comment type="function">
    <text evidence="4">Catalyzes the reversible transfer of the terminal phosphate group between ATP and AMP. Plays an important role in cellular energy homeostasis and in adenine nucleotide metabolism.</text>
</comment>
<dbReference type="Proteomes" id="UP000006622">
    <property type="component" value="Chromosome"/>
</dbReference>
<dbReference type="NCBIfam" id="TIGR01351">
    <property type="entry name" value="adk"/>
    <property type="match status" value="1"/>
</dbReference>
<dbReference type="Gene3D" id="3.40.50.300">
    <property type="entry name" value="P-loop containing nucleotide triphosphate hydrolases"/>
    <property type="match status" value="1"/>
</dbReference>
<evidence type="ECO:0000313" key="9">
    <source>
        <dbReference type="Proteomes" id="UP000006622"/>
    </source>
</evidence>
<dbReference type="InterPro" id="IPR033690">
    <property type="entry name" value="Adenylat_kinase_CS"/>
</dbReference>
<dbReference type="InterPro" id="IPR006259">
    <property type="entry name" value="Adenyl_kin_sub"/>
</dbReference>
<evidence type="ECO:0000313" key="8">
    <source>
        <dbReference type="EMBL" id="AEH61059.1"/>
    </source>
</evidence>
<keyword evidence="1 4" id="KW-0808">Transferase</keyword>
<feature type="binding site" evidence="4">
    <location>
        <begin position="85"/>
        <end position="88"/>
    </location>
    <ligand>
        <name>AMP</name>
        <dbReference type="ChEBI" id="CHEBI:456215"/>
    </ligand>
</feature>
<feature type="binding site" evidence="4">
    <location>
        <begin position="136"/>
        <end position="137"/>
    </location>
    <ligand>
        <name>ATP</name>
        <dbReference type="ChEBI" id="CHEBI:30616"/>
    </ligand>
</feature>
<dbReference type="SUPFAM" id="SSF52540">
    <property type="entry name" value="P-loop containing nucleoside triphosphate hydrolases"/>
    <property type="match status" value="1"/>
</dbReference>
<comment type="similarity">
    <text evidence="4 5">Belongs to the adenylate kinase family.</text>
</comment>
<dbReference type="EMBL" id="CP002101">
    <property type="protein sequence ID" value="AEH61059.1"/>
    <property type="molecule type" value="Genomic_DNA"/>
</dbReference>
<name>F7XLT6_METZD</name>
<dbReference type="UniPathway" id="UPA00588">
    <property type="reaction ID" value="UER00649"/>
</dbReference>
<evidence type="ECO:0000256" key="4">
    <source>
        <dbReference type="HAMAP-Rule" id="MF_00235"/>
    </source>
</evidence>
<dbReference type="PROSITE" id="PS00113">
    <property type="entry name" value="ADENYLATE_KINASE"/>
    <property type="match status" value="1"/>
</dbReference>
<evidence type="ECO:0000256" key="5">
    <source>
        <dbReference type="RuleBase" id="RU003330"/>
    </source>
</evidence>